<evidence type="ECO:0000256" key="5">
    <source>
        <dbReference type="ARBA" id="ARBA00022967"/>
    </source>
</evidence>
<dbReference type="GO" id="GO:0016020">
    <property type="term" value="C:membrane"/>
    <property type="evidence" value="ECO:0007669"/>
    <property type="project" value="UniProtKB-SubCell"/>
</dbReference>
<keyword evidence="8 11" id="KW-0472">Membrane</keyword>
<gene>
    <name evidence="12" type="primary">ND4L</name>
</gene>
<evidence type="ECO:0000256" key="7">
    <source>
        <dbReference type="ARBA" id="ARBA00023027"/>
    </source>
</evidence>
<dbReference type="Gene3D" id="1.10.287.3510">
    <property type="match status" value="1"/>
</dbReference>
<keyword evidence="5" id="KW-1278">Translocase</keyword>
<keyword evidence="6 11" id="KW-1133">Transmembrane helix</keyword>
<dbReference type="EMBL" id="MK431896">
    <property type="protein sequence ID" value="QIT06454.1"/>
    <property type="molecule type" value="Genomic_DNA"/>
</dbReference>
<keyword evidence="4 11" id="KW-0812">Transmembrane</keyword>
<sequence length="89" mass="10072">MFIALISLMGGMLVFVSVREHLLSMLLSLEYMVLMVYLMMFLCLDFGSYYFSFIYLVMTACEGALGLSILIIMGRSYGGDYFKSFGVLL</sequence>
<evidence type="ECO:0000256" key="10">
    <source>
        <dbReference type="ARBA" id="ARBA00049551"/>
    </source>
</evidence>
<evidence type="ECO:0000256" key="4">
    <source>
        <dbReference type="ARBA" id="ARBA00022692"/>
    </source>
</evidence>
<dbReference type="Pfam" id="PF00420">
    <property type="entry name" value="Oxidored_q2"/>
    <property type="match status" value="1"/>
</dbReference>
<evidence type="ECO:0000256" key="6">
    <source>
        <dbReference type="ARBA" id="ARBA00022989"/>
    </source>
</evidence>
<comment type="similarity">
    <text evidence="2">Belongs to the complex I subunit 4L family.</text>
</comment>
<reference evidence="12" key="1">
    <citation type="submission" date="2019-01" db="EMBL/GenBank/DDBJ databases">
        <title>Mitochondrial phylogenomics of Collembola.</title>
        <authorList>
            <person name="Sun X."/>
            <person name="Xie Z.-J."/>
            <person name="Dong J."/>
            <person name="Yu D.-Y."/>
        </authorList>
    </citation>
    <scope>NUCLEOTIDE SEQUENCE</scope>
</reference>
<dbReference type="AlphaFoldDB" id="A0A6H0EXR1"/>
<feature type="transmembrane region" description="Helical" evidence="11">
    <location>
        <begin position="21"/>
        <end position="42"/>
    </location>
</feature>
<proteinExistence type="inferred from homology"/>
<accession>A0A6H0EXR1</accession>
<comment type="catalytic activity">
    <reaction evidence="10">
        <text>a ubiquinone + NADH + 5 H(+)(in) = a ubiquinol + NAD(+) + 4 H(+)(out)</text>
        <dbReference type="Rhea" id="RHEA:29091"/>
        <dbReference type="Rhea" id="RHEA-COMP:9565"/>
        <dbReference type="Rhea" id="RHEA-COMP:9566"/>
        <dbReference type="ChEBI" id="CHEBI:15378"/>
        <dbReference type="ChEBI" id="CHEBI:16389"/>
        <dbReference type="ChEBI" id="CHEBI:17976"/>
        <dbReference type="ChEBI" id="CHEBI:57540"/>
        <dbReference type="ChEBI" id="CHEBI:57945"/>
        <dbReference type="EC" id="7.1.1.2"/>
    </reaction>
</comment>
<geneLocation type="mitochondrion" evidence="12"/>
<evidence type="ECO:0000313" key="12">
    <source>
        <dbReference type="EMBL" id="QIT06454.1"/>
    </source>
</evidence>
<name>A0A6H0EXR1_9HEXA</name>
<comment type="subcellular location">
    <subcellularLocation>
        <location evidence="1">Membrane</location>
        <topology evidence="1">Multi-pass membrane protein</topology>
    </subcellularLocation>
</comment>
<protein>
    <recommendedName>
        <fullName evidence="3">NADH-ubiquinone oxidoreductase chain 4L</fullName>
    </recommendedName>
    <alternativeName>
        <fullName evidence="9">NADH dehydrogenase subunit 4L</fullName>
    </alternativeName>
</protein>
<dbReference type="InterPro" id="IPR039428">
    <property type="entry name" value="NUOK/Mnh_C1-like"/>
</dbReference>
<keyword evidence="12" id="KW-0496">Mitochondrion</keyword>
<feature type="transmembrane region" description="Helical" evidence="11">
    <location>
        <begin position="48"/>
        <end position="73"/>
    </location>
</feature>
<dbReference type="CTD" id="4539"/>
<evidence type="ECO:0000256" key="1">
    <source>
        <dbReference type="ARBA" id="ARBA00004141"/>
    </source>
</evidence>
<evidence type="ECO:0000256" key="11">
    <source>
        <dbReference type="SAM" id="Phobius"/>
    </source>
</evidence>
<keyword evidence="7" id="KW-0520">NAD</keyword>
<dbReference type="GO" id="GO:0008137">
    <property type="term" value="F:NADH dehydrogenase (ubiquinone) activity"/>
    <property type="evidence" value="ECO:0007669"/>
    <property type="project" value="UniProtKB-EC"/>
</dbReference>
<organism evidence="12">
    <name type="scientific">Cyphoderus albinus</name>
    <dbReference type="NCBI Taxonomy" id="1499079"/>
    <lineage>
        <taxon>Eukaryota</taxon>
        <taxon>Metazoa</taxon>
        <taxon>Ecdysozoa</taxon>
        <taxon>Arthropoda</taxon>
        <taxon>Hexapoda</taxon>
        <taxon>Collembola</taxon>
        <taxon>Entomobryomorpha</taxon>
        <taxon>Entomobryoidea</taxon>
        <taxon>Paronellidae</taxon>
        <taxon>Cyphoderus</taxon>
    </lineage>
</organism>
<evidence type="ECO:0000256" key="2">
    <source>
        <dbReference type="ARBA" id="ARBA00010519"/>
    </source>
</evidence>
<dbReference type="RefSeq" id="YP_009753973.1">
    <property type="nucleotide sequence ID" value="NC_046888.1"/>
</dbReference>
<evidence type="ECO:0000256" key="9">
    <source>
        <dbReference type="ARBA" id="ARBA00031586"/>
    </source>
</evidence>
<dbReference type="GeneID" id="54104837"/>
<evidence type="ECO:0000256" key="8">
    <source>
        <dbReference type="ARBA" id="ARBA00023136"/>
    </source>
</evidence>
<evidence type="ECO:0000256" key="3">
    <source>
        <dbReference type="ARBA" id="ARBA00016612"/>
    </source>
</evidence>